<keyword evidence="2" id="KW-0521">NADP</keyword>
<protein>
    <submittedName>
        <fullName evidence="4">Oxidoreductase, short chain dehydrogenase/reductase family</fullName>
    </submittedName>
</protein>
<comment type="caution">
    <text evidence="4">The sequence shown here is derived from an EMBL/GenBank/DDBJ whole genome shotgun (WGS) entry which is preliminary data.</text>
</comment>
<dbReference type="InterPro" id="IPR036291">
    <property type="entry name" value="NAD(P)-bd_dom_sf"/>
</dbReference>
<comment type="similarity">
    <text evidence="1">Belongs to the short-chain dehydrogenases/reductases (SDR) family.</text>
</comment>
<dbReference type="PRINTS" id="PR00081">
    <property type="entry name" value="GDHRDH"/>
</dbReference>
<evidence type="ECO:0000256" key="2">
    <source>
        <dbReference type="ARBA" id="ARBA00022857"/>
    </source>
</evidence>
<gene>
    <name evidence="4" type="ORF">ASZ90_006981</name>
</gene>
<dbReference type="PROSITE" id="PS00061">
    <property type="entry name" value="ADH_SHORT"/>
    <property type="match status" value="1"/>
</dbReference>
<dbReference type="InterPro" id="IPR020904">
    <property type="entry name" value="Sc_DH/Rdtase_CS"/>
</dbReference>
<dbReference type="Pfam" id="PF00106">
    <property type="entry name" value="adh_short"/>
    <property type="match status" value="1"/>
</dbReference>
<organism evidence="4">
    <name type="scientific">hydrocarbon metagenome</name>
    <dbReference type="NCBI Taxonomy" id="938273"/>
    <lineage>
        <taxon>unclassified sequences</taxon>
        <taxon>metagenomes</taxon>
        <taxon>ecological metagenomes</taxon>
    </lineage>
</organism>
<dbReference type="Gene3D" id="3.40.50.720">
    <property type="entry name" value="NAD(P)-binding Rossmann-like Domain"/>
    <property type="match status" value="1"/>
</dbReference>
<dbReference type="PRINTS" id="PR00080">
    <property type="entry name" value="SDRFAMILY"/>
</dbReference>
<evidence type="ECO:0000256" key="3">
    <source>
        <dbReference type="ARBA" id="ARBA00023002"/>
    </source>
</evidence>
<dbReference type="PANTHER" id="PTHR43391">
    <property type="entry name" value="RETINOL DEHYDROGENASE-RELATED"/>
    <property type="match status" value="1"/>
</dbReference>
<proteinExistence type="inferred from homology"/>
<dbReference type="SUPFAM" id="SSF51735">
    <property type="entry name" value="NAD(P)-binding Rossmann-fold domains"/>
    <property type="match status" value="1"/>
</dbReference>
<dbReference type="AlphaFoldDB" id="A0A0W8FQL5"/>
<dbReference type="PANTHER" id="PTHR43391:SF14">
    <property type="entry name" value="DEHYDROGENASE_REDUCTASE SDR FAMILY PROTEIN 7-LIKE"/>
    <property type="match status" value="1"/>
</dbReference>
<name>A0A0W8FQL5_9ZZZZ</name>
<reference evidence="4" key="1">
    <citation type="journal article" date="2015" name="Proc. Natl. Acad. Sci. U.S.A.">
        <title>Networks of energetic and metabolic interactions define dynamics in microbial communities.</title>
        <authorList>
            <person name="Embree M."/>
            <person name="Liu J.K."/>
            <person name="Al-Bassam M.M."/>
            <person name="Zengler K."/>
        </authorList>
    </citation>
    <scope>NUCLEOTIDE SEQUENCE</scope>
</reference>
<keyword evidence="3" id="KW-0560">Oxidoreductase</keyword>
<dbReference type="EMBL" id="LNQE01000915">
    <property type="protein sequence ID" value="KUG23221.1"/>
    <property type="molecule type" value="Genomic_DNA"/>
</dbReference>
<evidence type="ECO:0000313" key="4">
    <source>
        <dbReference type="EMBL" id="KUG23221.1"/>
    </source>
</evidence>
<sequence length="259" mass="29319">MVLARKGWKILIADISHKGMEETLAMVRQAGGDGEVFECDVSKPENVKAMADYSFSKWGKIDLLINNAGVVSCGFVDDIPLEDWHWCVDINFWGMLYGCHSFIPHMKTKGGGHIINVASSAGLFCLMEMGPYNVTKAAVISLSETLRQELVPYKIGVTVACPMFFNTHLLDNMRYQDQFQSEFAHSAFEHGRLSAEEVAERTIRAYEKNKLYVIPQFSGKYYWILKRLSPSFFYGMISYAVKKGYGEKLALFLTRIGMM</sequence>
<dbReference type="GO" id="GO:0016491">
    <property type="term" value="F:oxidoreductase activity"/>
    <property type="evidence" value="ECO:0007669"/>
    <property type="project" value="UniProtKB-KW"/>
</dbReference>
<accession>A0A0W8FQL5</accession>
<dbReference type="CDD" id="cd05233">
    <property type="entry name" value="SDR_c"/>
    <property type="match status" value="1"/>
</dbReference>
<evidence type="ECO:0000256" key="1">
    <source>
        <dbReference type="ARBA" id="ARBA00006484"/>
    </source>
</evidence>
<dbReference type="InterPro" id="IPR002347">
    <property type="entry name" value="SDR_fam"/>
</dbReference>